<dbReference type="InterPro" id="IPR046977">
    <property type="entry name" value="RsmC/RlmG"/>
</dbReference>
<dbReference type="Proteomes" id="UP001152173">
    <property type="component" value="Unassembled WGS sequence"/>
</dbReference>
<comment type="caution">
    <text evidence="4">The sequence shown here is derived from an EMBL/GenBank/DDBJ whole genome shotgun (WGS) entry which is preliminary data.</text>
</comment>
<sequence>MADHYYSKKPQTESKPKSWSFKLRGELFHFETDTGVFSKSEVDFGSRVLIDSFKMPATEGPVLDVGCGYGPIGLSIAKTEADRTIHLVDINERAVQLSRKNAEVNGVQNVRIYESDGLTDVTETDFATILTNPPIRAGKQTIFRFYVDAYTKLRVGGELWVVIQKKQGAPSTFDRLEEIFGQVEVIDKVRGYWIIKAEKVK</sequence>
<dbReference type="RefSeq" id="WP_269926741.1">
    <property type="nucleotide sequence ID" value="NZ_JAMKBJ010000008.1"/>
</dbReference>
<dbReference type="GO" id="GO:0008757">
    <property type="term" value="F:S-adenosylmethionine-dependent methyltransferase activity"/>
    <property type="evidence" value="ECO:0007669"/>
    <property type="project" value="InterPro"/>
</dbReference>
<gene>
    <name evidence="4" type="ORF">M9R32_10690</name>
</gene>
<name>A0A9X3LGR2_9BACL</name>
<evidence type="ECO:0000313" key="5">
    <source>
        <dbReference type="Proteomes" id="UP001152173"/>
    </source>
</evidence>
<protein>
    <submittedName>
        <fullName evidence="4">Class I SAM-dependent methyltransferase</fullName>
    </submittedName>
</protein>
<dbReference type="InterPro" id="IPR007848">
    <property type="entry name" value="Small_mtfrase_dom"/>
</dbReference>
<dbReference type="AlphaFoldDB" id="A0A9X3LGR2"/>
<dbReference type="InterPro" id="IPR029063">
    <property type="entry name" value="SAM-dependent_MTases_sf"/>
</dbReference>
<keyword evidence="2" id="KW-0808">Transferase</keyword>
<evidence type="ECO:0000313" key="4">
    <source>
        <dbReference type="EMBL" id="MCZ8537650.1"/>
    </source>
</evidence>
<reference evidence="4" key="1">
    <citation type="submission" date="2022-05" db="EMBL/GenBank/DDBJ databases">
        <authorList>
            <person name="Colautti A."/>
            <person name="Iacumin L."/>
        </authorList>
    </citation>
    <scope>NUCLEOTIDE SEQUENCE</scope>
    <source>
        <strain evidence="4">SK 55</strain>
    </source>
</reference>
<dbReference type="EMBL" id="JAMKBJ010000008">
    <property type="protein sequence ID" value="MCZ8537650.1"/>
    <property type="molecule type" value="Genomic_DNA"/>
</dbReference>
<proteinExistence type="predicted"/>
<accession>A0A9X3LGR2</accession>
<feature type="domain" description="Methyltransferase small" evidence="3">
    <location>
        <begin position="29"/>
        <end position="196"/>
    </location>
</feature>
<keyword evidence="1 4" id="KW-0489">Methyltransferase</keyword>
<dbReference type="Gene3D" id="3.40.50.150">
    <property type="entry name" value="Vaccinia Virus protein VP39"/>
    <property type="match status" value="1"/>
</dbReference>
<dbReference type="CDD" id="cd02440">
    <property type="entry name" value="AdoMet_MTases"/>
    <property type="match status" value="1"/>
</dbReference>
<evidence type="ECO:0000256" key="2">
    <source>
        <dbReference type="ARBA" id="ARBA00022679"/>
    </source>
</evidence>
<dbReference type="Pfam" id="PF05175">
    <property type="entry name" value="MTS"/>
    <property type="match status" value="1"/>
</dbReference>
<dbReference type="PANTHER" id="PTHR47816">
    <property type="entry name" value="RIBOSOMAL RNA SMALL SUBUNIT METHYLTRANSFERASE C"/>
    <property type="match status" value="1"/>
</dbReference>
<evidence type="ECO:0000256" key="1">
    <source>
        <dbReference type="ARBA" id="ARBA00022603"/>
    </source>
</evidence>
<evidence type="ECO:0000259" key="3">
    <source>
        <dbReference type="Pfam" id="PF05175"/>
    </source>
</evidence>
<keyword evidence="5" id="KW-1185">Reference proteome</keyword>
<organism evidence="4 5">
    <name type="scientific">Paenisporosarcina quisquiliarum</name>
    <dbReference type="NCBI Taxonomy" id="365346"/>
    <lineage>
        <taxon>Bacteria</taxon>
        <taxon>Bacillati</taxon>
        <taxon>Bacillota</taxon>
        <taxon>Bacilli</taxon>
        <taxon>Bacillales</taxon>
        <taxon>Caryophanaceae</taxon>
        <taxon>Paenisporosarcina</taxon>
    </lineage>
</organism>
<dbReference type="GO" id="GO:0032259">
    <property type="term" value="P:methylation"/>
    <property type="evidence" value="ECO:0007669"/>
    <property type="project" value="UniProtKB-KW"/>
</dbReference>
<dbReference type="SUPFAM" id="SSF53335">
    <property type="entry name" value="S-adenosyl-L-methionine-dependent methyltransferases"/>
    <property type="match status" value="1"/>
</dbReference>
<dbReference type="PANTHER" id="PTHR47816:SF4">
    <property type="entry name" value="RIBOSOMAL RNA SMALL SUBUNIT METHYLTRANSFERASE C"/>
    <property type="match status" value="1"/>
</dbReference>